<dbReference type="AlphaFoldDB" id="A0A836F259"/>
<keyword evidence="2" id="KW-1185">Reference proteome</keyword>
<dbReference type="GO" id="GO:0001682">
    <property type="term" value="P:tRNA 5'-leader removal"/>
    <property type="evidence" value="ECO:0007669"/>
    <property type="project" value="InterPro"/>
</dbReference>
<sequence length="657" mass="75983">MLCPETWNFEPLPHYTAILHLDVMKNANAIALVKSHYFNHSISVVLPNTVTVPQNLHNCLSKDTDYYRINKLHVSDLLNIEFIEAFVKKVEIGIPEYSGTRPLAPLPTRIWTGSAGIRQIRVLAESYTIWVPEESYVIRVPASMQINNIKIVLFMQLSFMMSSQKNVPKSFYIIDNSFQLVEKLKGTHFKTEYVLISLDVVSLFINISFIKKNPMDIYSPLSPIVADLVMKDLETRALETLSFQRFLLSDPKYHQKNFEHIISNLLKNNNPIDLIFNYIWFLLPYIPTISEEFNRISIIFNTKFIFTSSNKLNNLINGYKDILPREKRKNVAYNISRKSCDASYVEQTERKLKTNCLRLRSALSTFLLSATRHPLDRRDDGALGEINLLTLENKIDLENSICVTPTGYLILSLLTDDYQALGLEGKPSGFSHKSHTRYIVRIDLTNENFIPGKKNYERIRIALEERLTQKFDVIVSWDPPDISMCPSSIAAWFYARNYNVCLCCQKFSQKIKYSLTIPTYEDTCNNTDIDFFEWLGVFSIDGDLSTKREDNYANTYQCPSPSIHVKQVQYLQWTGFFTRQKIQEVYNVLKQYILSRDSLPWISLDIQGFADSAISFDLKEHTFLTDGDNSYTIVFHPKGKVVIRRNLSSNSKIKVHR</sequence>
<feature type="non-terminal residue" evidence="1">
    <location>
        <position position="657"/>
    </location>
</feature>
<dbReference type="GO" id="GO:0004526">
    <property type="term" value="F:ribonuclease P activity"/>
    <property type="evidence" value="ECO:0007669"/>
    <property type="project" value="TreeGrafter"/>
</dbReference>
<organism evidence="1 2">
    <name type="scientific">Acromyrmex insinuator</name>
    <dbReference type="NCBI Taxonomy" id="230686"/>
    <lineage>
        <taxon>Eukaryota</taxon>
        <taxon>Metazoa</taxon>
        <taxon>Ecdysozoa</taxon>
        <taxon>Arthropoda</taxon>
        <taxon>Hexapoda</taxon>
        <taxon>Insecta</taxon>
        <taxon>Pterygota</taxon>
        <taxon>Neoptera</taxon>
        <taxon>Endopterygota</taxon>
        <taxon>Hymenoptera</taxon>
        <taxon>Apocrita</taxon>
        <taxon>Aculeata</taxon>
        <taxon>Formicoidea</taxon>
        <taxon>Formicidae</taxon>
        <taxon>Myrmicinae</taxon>
        <taxon>Acromyrmex</taxon>
    </lineage>
</organism>
<name>A0A836F259_9HYME</name>
<dbReference type="PANTHER" id="PTHR15396:SF1">
    <property type="entry name" value="RIBONUCLEASE P PROTEIN SUBUNIT P40"/>
    <property type="match status" value="1"/>
</dbReference>
<dbReference type="InterPro" id="IPR013893">
    <property type="entry name" value="RNase_P_Rpp40"/>
</dbReference>
<comment type="caution">
    <text evidence="1">The sequence shown here is derived from an EMBL/GenBank/DDBJ whole genome shotgun (WGS) entry which is preliminary data.</text>
</comment>
<dbReference type="GO" id="GO:0030681">
    <property type="term" value="C:multimeric ribonuclease P complex"/>
    <property type="evidence" value="ECO:0007669"/>
    <property type="project" value="TreeGrafter"/>
</dbReference>
<accession>A0A836F259</accession>
<dbReference type="Pfam" id="PF08584">
    <property type="entry name" value="Ribonuc_P_40"/>
    <property type="match status" value="1"/>
</dbReference>
<reference evidence="1" key="1">
    <citation type="submission" date="2020-02" db="EMBL/GenBank/DDBJ databases">
        <title>Relaxed selection underlies rapid genomic changes in the transitions from sociality to social parasitism in ants.</title>
        <authorList>
            <person name="Bi X."/>
        </authorList>
    </citation>
    <scope>NUCLEOTIDE SEQUENCE</scope>
    <source>
        <strain evidence="1">BGI-DK2013a</strain>
        <tissue evidence="1">Whole body</tissue>
    </source>
</reference>
<proteinExistence type="predicted"/>
<dbReference type="GO" id="GO:0000447">
    <property type="term" value="P:endonucleolytic cleavage in ITS1 to separate SSU-rRNA from 5.8S rRNA and LSU-rRNA from tricistronic rRNA transcript (SSU-rRNA, 5.8S rRNA, LSU-rRNA)"/>
    <property type="evidence" value="ECO:0007669"/>
    <property type="project" value="TreeGrafter"/>
</dbReference>
<gene>
    <name evidence="1" type="primary">Rpp40</name>
    <name evidence="1" type="ORF">G6Z75_0005859</name>
</gene>
<protein>
    <submittedName>
        <fullName evidence="1">RPP40 protein</fullName>
    </submittedName>
</protein>
<dbReference type="EMBL" id="JAANHZ010000453">
    <property type="protein sequence ID" value="KAG5310898.1"/>
    <property type="molecule type" value="Genomic_DNA"/>
</dbReference>
<feature type="non-terminal residue" evidence="1">
    <location>
        <position position="1"/>
    </location>
</feature>
<evidence type="ECO:0000313" key="1">
    <source>
        <dbReference type="EMBL" id="KAG5310898.1"/>
    </source>
</evidence>
<dbReference type="Proteomes" id="UP000667349">
    <property type="component" value="Unassembled WGS sequence"/>
</dbReference>
<dbReference type="GO" id="GO:0000171">
    <property type="term" value="F:ribonuclease MRP activity"/>
    <property type="evidence" value="ECO:0007669"/>
    <property type="project" value="TreeGrafter"/>
</dbReference>
<dbReference type="GO" id="GO:0000172">
    <property type="term" value="C:ribonuclease MRP complex"/>
    <property type="evidence" value="ECO:0007669"/>
    <property type="project" value="TreeGrafter"/>
</dbReference>
<evidence type="ECO:0000313" key="2">
    <source>
        <dbReference type="Proteomes" id="UP000667349"/>
    </source>
</evidence>
<dbReference type="PANTHER" id="PTHR15396">
    <property type="entry name" value="RIBONUCLEASE P PROTEIN SUBUNIT P40"/>
    <property type="match status" value="1"/>
</dbReference>